<proteinExistence type="inferred from homology"/>
<dbReference type="CDD" id="cd23507">
    <property type="entry name" value="hydrophobin_I"/>
    <property type="match status" value="1"/>
</dbReference>
<keyword evidence="3 5" id="KW-0732">Signal</keyword>
<keyword evidence="7" id="KW-1185">Reference proteome</keyword>
<dbReference type="Proteomes" id="UP001338125">
    <property type="component" value="Unassembled WGS sequence"/>
</dbReference>
<evidence type="ECO:0000313" key="7">
    <source>
        <dbReference type="Proteomes" id="UP001338125"/>
    </source>
</evidence>
<feature type="signal peptide" evidence="5">
    <location>
        <begin position="1"/>
        <end position="16"/>
    </location>
</feature>
<dbReference type="EMBL" id="JAVFKD010000015">
    <property type="protein sequence ID" value="KAK5988587.1"/>
    <property type="molecule type" value="Genomic_DNA"/>
</dbReference>
<comment type="subcellular location">
    <subcellularLocation>
        <location evidence="5">Secreted</location>
        <location evidence="5">Cell wall</location>
    </subcellularLocation>
</comment>
<sequence length="138" mass="13797">MKSVATMAVLIASVAAAPKIGASTNSPRDGVTVGQAIDACGNNLQLNCCNKVDNSVDIDNNSDVFGGLIGSLGGALNHDDIGLFDQCSSLSLSALIGVSSLLNNHCKQNVACCQNSPSNAVGGLINIALPCIAIGGIL</sequence>
<dbReference type="InterPro" id="IPR019778">
    <property type="entry name" value="Class_I_Hydrophobin_CS"/>
</dbReference>
<dbReference type="InterPro" id="IPR001338">
    <property type="entry name" value="Class_I_Hydrophobin"/>
</dbReference>
<keyword evidence="5" id="KW-0134">Cell wall</keyword>
<accession>A0ABR0S8U0</accession>
<dbReference type="SMART" id="SM00075">
    <property type="entry name" value="HYDRO"/>
    <property type="match status" value="1"/>
</dbReference>
<reference evidence="6 7" key="1">
    <citation type="submission" date="2024-01" db="EMBL/GenBank/DDBJ databases">
        <title>Complete genome of Cladobotryum mycophilum ATHUM6906.</title>
        <authorList>
            <person name="Christinaki A.C."/>
            <person name="Myridakis A.I."/>
            <person name="Kouvelis V.N."/>
        </authorList>
    </citation>
    <scope>NUCLEOTIDE SEQUENCE [LARGE SCALE GENOMIC DNA]</scope>
    <source>
        <strain evidence="6 7">ATHUM6906</strain>
    </source>
</reference>
<protein>
    <recommendedName>
        <fullName evidence="5">Hydrophobin</fullName>
    </recommendedName>
</protein>
<keyword evidence="2 5" id="KW-0964">Secreted</keyword>
<evidence type="ECO:0000256" key="5">
    <source>
        <dbReference type="RuleBase" id="RU365009"/>
    </source>
</evidence>
<comment type="similarity">
    <text evidence="1 5">Belongs to the fungal hydrophobin family.</text>
</comment>
<evidence type="ECO:0000313" key="6">
    <source>
        <dbReference type="EMBL" id="KAK5988587.1"/>
    </source>
</evidence>
<evidence type="ECO:0000256" key="1">
    <source>
        <dbReference type="ARBA" id="ARBA00010446"/>
    </source>
</evidence>
<comment type="caution">
    <text evidence="6">The sequence shown here is derived from an EMBL/GenBank/DDBJ whole genome shotgun (WGS) entry which is preliminary data.</text>
</comment>
<evidence type="ECO:0000256" key="2">
    <source>
        <dbReference type="ARBA" id="ARBA00022525"/>
    </source>
</evidence>
<dbReference type="Pfam" id="PF01185">
    <property type="entry name" value="Hydrophobin"/>
    <property type="match status" value="1"/>
</dbReference>
<keyword evidence="4 5" id="KW-1015">Disulfide bond</keyword>
<organism evidence="6 7">
    <name type="scientific">Cladobotryum mycophilum</name>
    <dbReference type="NCBI Taxonomy" id="491253"/>
    <lineage>
        <taxon>Eukaryota</taxon>
        <taxon>Fungi</taxon>
        <taxon>Dikarya</taxon>
        <taxon>Ascomycota</taxon>
        <taxon>Pezizomycotina</taxon>
        <taxon>Sordariomycetes</taxon>
        <taxon>Hypocreomycetidae</taxon>
        <taxon>Hypocreales</taxon>
        <taxon>Hypocreaceae</taxon>
        <taxon>Cladobotryum</taxon>
    </lineage>
</organism>
<feature type="chain" id="PRO_5044958413" description="Hydrophobin" evidence="5">
    <location>
        <begin position="17"/>
        <end position="138"/>
    </location>
</feature>
<name>A0ABR0S8U0_9HYPO</name>
<gene>
    <name evidence="6" type="ORF">PT974_10071</name>
</gene>
<evidence type="ECO:0000256" key="3">
    <source>
        <dbReference type="ARBA" id="ARBA00022729"/>
    </source>
</evidence>
<evidence type="ECO:0000256" key="4">
    <source>
        <dbReference type="ARBA" id="ARBA00023157"/>
    </source>
</evidence>
<dbReference type="PROSITE" id="PS00956">
    <property type="entry name" value="HYDROPHOBIN"/>
    <property type="match status" value="1"/>
</dbReference>